<gene>
    <name evidence="1" type="ORF">MICPUCDRAFT_54355</name>
</gene>
<dbReference type="AlphaFoldDB" id="C1N941"/>
<organism evidence="2">
    <name type="scientific">Micromonas pusilla (strain CCMP1545)</name>
    <name type="common">Picoplanktonic green alga</name>
    <dbReference type="NCBI Taxonomy" id="564608"/>
    <lineage>
        <taxon>Eukaryota</taxon>
        <taxon>Viridiplantae</taxon>
        <taxon>Chlorophyta</taxon>
        <taxon>Mamiellophyceae</taxon>
        <taxon>Mamiellales</taxon>
        <taxon>Mamiellaceae</taxon>
        <taxon>Micromonas</taxon>
    </lineage>
</organism>
<evidence type="ECO:0000313" key="1">
    <source>
        <dbReference type="EMBL" id="EEH51456.1"/>
    </source>
</evidence>
<dbReference type="RefSeq" id="XP_003064551.1">
    <property type="nucleotide sequence ID" value="XM_003064505.1"/>
</dbReference>
<protein>
    <submittedName>
        <fullName evidence="1">Predicted protein</fullName>
    </submittedName>
</protein>
<dbReference type="KEGG" id="mpp:MICPUCDRAFT_54355"/>
<proteinExistence type="predicted"/>
<dbReference type="Proteomes" id="UP000001876">
    <property type="component" value="Unassembled WGS sequence"/>
</dbReference>
<sequence>MERFERRRAELLRDAEADRARRERREEAAAAMARVSNIVSWTDALFGGSSRTAKAKDDDDDAATPPACPLPAVYVNAELLRLPPAASRKEGNEVGSNA</sequence>
<evidence type="ECO:0000313" key="2">
    <source>
        <dbReference type="Proteomes" id="UP000001876"/>
    </source>
</evidence>
<accession>C1N941</accession>
<keyword evidence="2" id="KW-1185">Reference proteome</keyword>
<reference evidence="1 2" key="1">
    <citation type="journal article" date="2009" name="Science">
        <title>Green evolution and dynamic adaptations revealed by genomes of the marine picoeukaryotes Micromonas.</title>
        <authorList>
            <person name="Worden A.Z."/>
            <person name="Lee J.H."/>
            <person name="Mock T."/>
            <person name="Rouze P."/>
            <person name="Simmons M.P."/>
            <person name="Aerts A.L."/>
            <person name="Allen A.E."/>
            <person name="Cuvelier M.L."/>
            <person name="Derelle E."/>
            <person name="Everett M.V."/>
            <person name="Foulon E."/>
            <person name="Grimwood J."/>
            <person name="Gundlach H."/>
            <person name="Henrissat B."/>
            <person name="Napoli C."/>
            <person name="McDonald S.M."/>
            <person name="Parker M.S."/>
            <person name="Rombauts S."/>
            <person name="Salamov A."/>
            <person name="Von Dassow P."/>
            <person name="Badger J.H."/>
            <person name="Coutinho P.M."/>
            <person name="Demir E."/>
            <person name="Dubchak I."/>
            <person name="Gentemann C."/>
            <person name="Eikrem W."/>
            <person name="Gready J.E."/>
            <person name="John U."/>
            <person name="Lanier W."/>
            <person name="Lindquist E.A."/>
            <person name="Lucas S."/>
            <person name="Mayer K.F."/>
            <person name="Moreau H."/>
            <person name="Not F."/>
            <person name="Otillar R."/>
            <person name="Panaud O."/>
            <person name="Pangilinan J."/>
            <person name="Paulsen I."/>
            <person name="Piegu B."/>
            <person name="Poliakov A."/>
            <person name="Robbens S."/>
            <person name="Schmutz J."/>
            <person name="Toulza E."/>
            <person name="Wyss T."/>
            <person name="Zelensky A."/>
            <person name="Zhou K."/>
            <person name="Armbrust E.V."/>
            <person name="Bhattacharya D."/>
            <person name="Goodenough U.W."/>
            <person name="Van de Peer Y."/>
            <person name="Grigoriev I.V."/>
        </authorList>
    </citation>
    <scope>NUCLEOTIDE SEQUENCE [LARGE SCALE GENOMIC DNA]</scope>
    <source>
        <strain evidence="1 2">CCMP1545</strain>
    </source>
</reference>
<dbReference type="EMBL" id="GG663751">
    <property type="protein sequence ID" value="EEH51456.1"/>
    <property type="molecule type" value="Genomic_DNA"/>
</dbReference>
<dbReference type="GeneID" id="9689992"/>
<name>C1N941_MICPC</name>